<evidence type="ECO:0000313" key="2">
    <source>
        <dbReference type="EMBL" id="KAI3430871.1"/>
    </source>
</evidence>
<gene>
    <name evidence="2" type="ORF">D9Q98_009280</name>
</gene>
<reference evidence="2" key="2">
    <citation type="submission" date="2020-11" db="EMBL/GenBank/DDBJ databases">
        <authorList>
            <person name="Cecchin M."/>
            <person name="Marcolungo L."/>
            <person name="Rossato M."/>
            <person name="Girolomoni L."/>
            <person name="Cosentino E."/>
            <person name="Cuine S."/>
            <person name="Li-Beisson Y."/>
            <person name="Delledonne M."/>
            <person name="Ballottari M."/>
        </authorList>
    </citation>
    <scope>NUCLEOTIDE SEQUENCE</scope>
    <source>
        <strain evidence="2">211/11P</strain>
        <tissue evidence="2">Whole cell</tissue>
    </source>
</reference>
<dbReference type="Proteomes" id="UP001055712">
    <property type="component" value="Unassembled WGS sequence"/>
</dbReference>
<name>A0A9D4YWW7_CHLVU</name>
<evidence type="ECO:0000313" key="3">
    <source>
        <dbReference type="Proteomes" id="UP001055712"/>
    </source>
</evidence>
<dbReference type="Pfam" id="PF01814">
    <property type="entry name" value="Hemerythrin"/>
    <property type="match status" value="1"/>
</dbReference>
<keyword evidence="3" id="KW-1185">Reference proteome</keyword>
<feature type="domain" description="Hemerythrin-like" evidence="1">
    <location>
        <begin position="19"/>
        <end position="156"/>
    </location>
</feature>
<dbReference type="CDD" id="cd12108">
    <property type="entry name" value="Hr-like"/>
    <property type="match status" value="1"/>
</dbReference>
<proteinExistence type="predicted"/>
<dbReference type="OrthoDB" id="527695at2759"/>
<dbReference type="InterPro" id="IPR012312">
    <property type="entry name" value="Hemerythrin-like"/>
</dbReference>
<dbReference type="EMBL" id="SIDB01000007">
    <property type="protein sequence ID" value="KAI3430871.1"/>
    <property type="molecule type" value="Genomic_DNA"/>
</dbReference>
<dbReference type="Gene3D" id="1.20.120.520">
    <property type="entry name" value="nmb1532 protein domain like"/>
    <property type="match status" value="1"/>
</dbReference>
<reference evidence="2" key="1">
    <citation type="journal article" date="2019" name="Plant J.">
        <title>Chlorella vulgaris genome assembly and annotation reveals the molecular basis for metabolic acclimation to high light conditions.</title>
        <authorList>
            <person name="Cecchin M."/>
            <person name="Marcolungo L."/>
            <person name="Rossato M."/>
            <person name="Girolomoni L."/>
            <person name="Cosentino E."/>
            <person name="Cuine S."/>
            <person name="Li-Beisson Y."/>
            <person name="Delledonne M."/>
            <person name="Ballottari M."/>
        </authorList>
    </citation>
    <scope>NUCLEOTIDE SEQUENCE</scope>
    <source>
        <strain evidence="2">211/11P</strain>
    </source>
</reference>
<organism evidence="2 3">
    <name type="scientific">Chlorella vulgaris</name>
    <name type="common">Green alga</name>
    <dbReference type="NCBI Taxonomy" id="3077"/>
    <lineage>
        <taxon>Eukaryota</taxon>
        <taxon>Viridiplantae</taxon>
        <taxon>Chlorophyta</taxon>
        <taxon>core chlorophytes</taxon>
        <taxon>Trebouxiophyceae</taxon>
        <taxon>Chlorellales</taxon>
        <taxon>Chlorellaceae</taxon>
        <taxon>Chlorella clade</taxon>
        <taxon>Chlorella</taxon>
    </lineage>
</organism>
<protein>
    <recommendedName>
        <fullName evidence="1">Hemerythrin-like domain-containing protein</fullName>
    </recommendedName>
</protein>
<dbReference type="AlphaFoldDB" id="A0A9D4YWW7"/>
<sequence>MAAQDHSSTWTHSLEEDGWYRAHVALRADLTAMAGMLESFTKQVDGGKAITREQAAAADKYVTTTMKFLHHHHANEDDIATPYLSTRFNMDEKICADHKRLETLMEAYSGGMKKLLASTDLQEQRTLLAGVKATFAQLDPLCRQHFQEEETVAMPLMRKHFTLQEIEKNVVAKILRGMGPDDVGDYFRTLSKEEFRSFAKQEHIPFFIRWILQWQVAKYKKNIWQPFEQQCLTAAH</sequence>
<evidence type="ECO:0000259" key="1">
    <source>
        <dbReference type="Pfam" id="PF01814"/>
    </source>
</evidence>
<accession>A0A9D4YWW7</accession>
<comment type="caution">
    <text evidence="2">The sequence shown here is derived from an EMBL/GenBank/DDBJ whole genome shotgun (WGS) entry which is preliminary data.</text>
</comment>